<gene>
    <name evidence="1" type="ORF">Asi03nite_68260</name>
</gene>
<accession>A0A919NE86</accession>
<reference evidence="1" key="1">
    <citation type="submission" date="2021-01" db="EMBL/GenBank/DDBJ databases">
        <title>Whole genome shotgun sequence of Actinoplanes siamensis NBRC 109076.</title>
        <authorList>
            <person name="Komaki H."/>
            <person name="Tamura T."/>
        </authorList>
    </citation>
    <scope>NUCLEOTIDE SEQUENCE</scope>
    <source>
        <strain evidence="1">NBRC 109076</strain>
    </source>
</reference>
<sequence length="68" mass="6858">MTAQVLFLGVTLTTPSTVTPATAPAVPAAPQRLAARLWALSEIRWATLSTLLFAAGGIAQLAGAPASV</sequence>
<comment type="caution">
    <text evidence="1">The sequence shown here is derived from an EMBL/GenBank/DDBJ whole genome shotgun (WGS) entry which is preliminary data.</text>
</comment>
<dbReference type="Proteomes" id="UP000629619">
    <property type="component" value="Unassembled WGS sequence"/>
</dbReference>
<keyword evidence="2" id="KW-1185">Reference proteome</keyword>
<name>A0A919NE86_9ACTN</name>
<protein>
    <submittedName>
        <fullName evidence="1">Uncharacterized protein</fullName>
    </submittedName>
</protein>
<organism evidence="1 2">
    <name type="scientific">Actinoplanes siamensis</name>
    <dbReference type="NCBI Taxonomy" id="1223317"/>
    <lineage>
        <taxon>Bacteria</taxon>
        <taxon>Bacillati</taxon>
        <taxon>Actinomycetota</taxon>
        <taxon>Actinomycetes</taxon>
        <taxon>Micromonosporales</taxon>
        <taxon>Micromonosporaceae</taxon>
        <taxon>Actinoplanes</taxon>
    </lineage>
</organism>
<evidence type="ECO:0000313" key="1">
    <source>
        <dbReference type="EMBL" id="GIF09288.1"/>
    </source>
</evidence>
<dbReference type="AlphaFoldDB" id="A0A919NE86"/>
<proteinExistence type="predicted"/>
<dbReference type="EMBL" id="BOMW01000080">
    <property type="protein sequence ID" value="GIF09288.1"/>
    <property type="molecule type" value="Genomic_DNA"/>
</dbReference>
<evidence type="ECO:0000313" key="2">
    <source>
        <dbReference type="Proteomes" id="UP000629619"/>
    </source>
</evidence>
<dbReference type="RefSeq" id="WP_307834053.1">
    <property type="nucleotide sequence ID" value="NZ_BOMW01000080.1"/>
</dbReference>